<sequence length="140" mass="15540">TTKPWLWGSGVGGNSWRTTRDINAPWPSIVSIIDSQISLTKYGGPGGWNDPDMLVLGFDEITYDEQVTHYVFWSAMKAPLILGCNVYSKTDNKTSYDIWTGPLNDGYVAITAVNIPKHGVEFIKLIGGNIIDNNRPCLNY</sequence>
<evidence type="ECO:0000313" key="2">
    <source>
        <dbReference type="Proteomes" id="UP000789702"/>
    </source>
</evidence>
<proteinExistence type="predicted"/>
<accession>A0ACA9MGL6</accession>
<feature type="non-terminal residue" evidence="1">
    <location>
        <position position="1"/>
    </location>
</feature>
<dbReference type="EMBL" id="CAJVPU010008773">
    <property type="protein sequence ID" value="CAG8587664.1"/>
    <property type="molecule type" value="Genomic_DNA"/>
</dbReference>
<reference evidence="1" key="1">
    <citation type="submission" date="2021-06" db="EMBL/GenBank/DDBJ databases">
        <authorList>
            <person name="Kallberg Y."/>
            <person name="Tangrot J."/>
            <person name="Rosling A."/>
        </authorList>
    </citation>
    <scope>NUCLEOTIDE SEQUENCE</scope>
    <source>
        <strain evidence="1">IL203A</strain>
    </source>
</reference>
<evidence type="ECO:0000313" key="1">
    <source>
        <dbReference type="EMBL" id="CAG8587664.1"/>
    </source>
</evidence>
<gene>
    <name evidence="1" type="ORF">DHETER_LOCUS6731</name>
</gene>
<comment type="caution">
    <text evidence="1">The sequence shown here is derived from an EMBL/GenBank/DDBJ whole genome shotgun (WGS) entry which is preliminary data.</text>
</comment>
<dbReference type="Proteomes" id="UP000789702">
    <property type="component" value="Unassembled WGS sequence"/>
</dbReference>
<keyword evidence="2" id="KW-1185">Reference proteome</keyword>
<protein>
    <submittedName>
        <fullName evidence="1">1685_t:CDS:1</fullName>
    </submittedName>
</protein>
<organism evidence="1 2">
    <name type="scientific">Dentiscutata heterogama</name>
    <dbReference type="NCBI Taxonomy" id="1316150"/>
    <lineage>
        <taxon>Eukaryota</taxon>
        <taxon>Fungi</taxon>
        <taxon>Fungi incertae sedis</taxon>
        <taxon>Mucoromycota</taxon>
        <taxon>Glomeromycotina</taxon>
        <taxon>Glomeromycetes</taxon>
        <taxon>Diversisporales</taxon>
        <taxon>Gigasporaceae</taxon>
        <taxon>Dentiscutata</taxon>
    </lineage>
</organism>
<name>A0ACA9MGL6_9GLOM</name>